<dbReference type="AlphaFoldDB" id="A0A7T5EIF5"/>
<reference evidence="2 4" key="1">
    <citation type="submission" date="2020-12" db="EMBL/GenBank/DDBJ databases">
        <title>strain FJAT-54423T represents a novel species of the genus Brevibacillus.</title>
        <authorList>
            <person name="Tang R."/>
        </authorList>
    </citation>
    <scope>NUCLEOTIDE SEQUENCE [LARGE SCALE GENOMIC DNA]</scope>
    <source>
        <strain evidence="2 4">FJAT-54423</strain>
    </source>
</reference>
<reference evidence="3" key="2">
    <citation type="submission" date="2021-04" db="EMBL/GenBank/DDBJ databases">
        <title>Brevibacillus composti FJAT-54423, complete genome.</title>
        <authorList>
            <person name="Tang R."/>
        </authorList>
    </citation>
    <scope>NUCLEOTIDE SEQUENCE</scope>
    <source>
        <strain evidence="3">FJAT-54424</strain>
    </source>
</reference>
<organism evidence="2 4">
    <name type="scientific">Brevibacillus composti</name>
    <dbReference type="NCBI Taxonomy" id="2796470"/>
    <lineage>
        <taxon>Bacteria</taxon>
        <taxon>Bacillati</taxon>
        <taxon>Bacillota</taxon>
        <taxon>Bacilli</taxon>
        <taxon>Bacillales</taxon>
        <taxon>Paenibacillaceae</taxon>
        <taxon>Brevibacillus</taxon>
    </lineage>
</organism>
<evidence type="ECO:0000313" key="3">
    <source>
        <dbReference type="EMBL" id="QUO40260.1"/>
    </source>
</evidence>
<evidence type="ECO:0000313" key="4">
    <source>
        <dbReference type="Proteomes" id="UP000595847"/>
    </source>
</evidence>
<keyword evidence="5" id="KW-1185">Reference proteome</keyword>
<feature type="region of interest" description="Disordered" evidence="1">
    <location>
        <begin position="1"/>
        <end position="49"/>
    </location>
</feature>
<dbReference type="KEGG" id="bcop:JD108_14830"/>
<dbReference type="EMBL" id="CP073708">
    <property type="protein sequence ID" value="QUO40260.1"/>
    <property type="molecule type" value="Genomic_DNA"/>
</dbReference>
<name>A0A7T5EIF5_9BACL</name>
<proteinExistence type="predicted"/>
<dbReference type="Proteomes" id="UP000595847">
    <property type="component" value="Chromosome"/>
</dbReference>
<dbReference type="EMBL" id="CP066308">
    <property type="protein sequence ID" value="QQE73181.1"/>
    <property type="molecule type" value="Genomic_DNA"/>
</dbReference>
<dbReference type="RefSeq" id="WP_198826811.1">
    <property type="nucleotide sequence ID" value="NZ_CP066308.1"/>
</dbReference>
<sequence>MGYPYPPGSSAFPPGSSAFPPGSSMYPPGGFPPPPSGPPPGRTPTAPRTLGQQQYRIVDPGSFYPCLYRYTYVWLRNGRNFWFYPVFVGRNSVAGYRWNGYTWRYYGLDLHRVVYFTC</sequence>
<evidence type="ECO:0000256" key="1">
    <source>
        <dbReference type="SAM" id="MobiDB-lite"/>
    </source>
</evidence>
<dbReference type="Proteomes" id="UP000677234">
    <property type="component" value="Chromosome"/>
</dbReference>
<evidence type="ECO:0000313" key="2">
    <source>
        <dbReference type="EMBL" id="QQE73181.1"/>
    </source>
</evidence>
<feature type="compositionally biased region" description="Low complexity" evidence="1">
    <location>
        <begin position="8"/>
        <end position="28"/>
    </location>
</feature>
<gene>
    <name evidence="2" type="ORF">JD108_14830</name>
    <name evidence="3" type="ORF">KDJ56_14775</name>
</gene>
<feature type="compositionally biased region" description="Pro residues" evidence="1">
    <location>
        <begin position="29"/>
        <end position="42"/>
    </location>
</feature>
<protein>
    <submittedName>
        <fullName evidence="2">Transporter</fullName>
    </submittedName>
</protein>
<evidence type="ECO:0000313" key="5">
    <source>
        <dbReference type="Proteomes" id="UP000677234"/>
    </source>
</evidence>
<accession>A0A7T5EIF5</accession>